<dbReference type="Proteomes" id="UP001206890">
    <property type="component" value="Unassembled WGS sequence"/>
</dbReference>
<evidence type="ECO:0000313" key="3">
    <source>
        <dbReference type="Proteomes" id="UP001206890"/>
    </source>
</evidence>
<dbReference type="AlphaFoldDB" id="A0AAW5QAR6"/>
<accession>A0AAW5QAR6</accession>
<evidence type="ECO:0000313" key="2">
    <source>
        <dbReference type="EMBL" id="MCT2118956.1"/>
    </source>
</evidence>
<reference evidence="2" key="1">
    <citation type="submission" date="2022-04" db="EMBL/GenBank/DDBJ databases">
        <title>Human microbiome associated bacterial genomes.</title>
        <authorList>
            <person name="Sandstrom S."/>
            <person name="Salamzade R."/>
            <person name="Kalan L.R."/>
        </authorList>
    </citation>
    <scope>NUCLEOTIDE SEQUENCE</scope>
    <source>
        <strain evidence="2">P3-SID1762</strain>
    </source>
</reference>
<protein>
    <submittedName>
        <fullName evidence="2">Uncharacterized protein</fullName>
    </submittedName>
</protein>
<gene>
    <name evidence="2" type="ORF">M3D93_14570</name>
</gene>
<comment type="caution">
    <text evidence="2">The sequence shown here is derived from an EMBL/GenBank/DDBJ whole genome shotgun (WGS) entry which is preliminary data.</text>
</comment>
<feature type="compositionally biased region" description="Polar residues" evidence="1">
    <location>
        <begin position="1"/>
        <end position="14"/>
    </location>
</feature>
<proteinExistence type="predicted"/>
<dbReference type="EMBL" id="JALXTC010000091">
    <property type="protein sequence ID" value="MCT2118956.1"/>
    <property type="molecule type" value="Genomic_DNA"/>
</dbReference>
<sequence length="73" mass="7617">MITTQHLSEKTGTAHSPADTARAAPLADTRGPAGLSRAIADTIRTALSAHQPANVIDERIKSAFAVGEPLALW</sequence>
<name>A0AAW5QAR6_9ACTN</name>
<evidence type="ECO:0000256" key="1">
    <source>
        <dbReference type="SAM" id="MobiDB-lite"/>
    </source>
</evidence>
<organism evidence="2 3">
    <name type="scientific">Dietzia cinnamea</name>
    <dbReference type="NCBI Taxonomy" id="321318"/>
    <lineage>
        <taxon>Bacteria</taxon>
        <taxon>Bacillati</taxon>
        <taxon>Actinomycetota</taxon>
        <taxon>Actinomycetes</taxon>
        <taxon>Mycobacteriales</taxon>
        <taxon>Dietziaceae</taxon>
        <taxon>Dietzia</taxon>
    </lineage>
</organism>
<dbReference type="RefSeq" id="WP_061230109.1">
    <property type="nucleotide sequence ID" value="NZ_JAFFGT010000009.1"/>
</dbReference>
<feature type="region of interest" description="Disordered" evidence="1">
    <location>
        <begin position="1"/>
        <end position="32"/>
    </location>
</feature>